<dbReference type="Gene3D" id="1.50.10.20">
    <property type="match status" value="1"/>
</dbReference>
<gene>
    <name evidence="2" type="ORF">B0I31_113158</name>
</gene>
<dbReference type="GO" id="GO:0046872">
    <property type="term" value="F:metal ion binding"/>
    <property type="evidence" value="ECO:0007669"/>
    <property type="project" value="UniProtKB-KW"/>
</dbReference>
<dbReference type="SMART" id="SM01260">
    <property type="entry name" value="LANC_like"/>
    <property type="match status" value="1"/>
</dbReference>
<name>A0A2P8I206_SACCR</name>
<dbReference type="Pfam" id="PF05147">
    <property type="entry name" value="LANC_like"/>
    <property type="match status" value="1"/>
</dbReference>
<reference evidence="2 3" key="1">
    <citation type="submission" date="2018-03" db="EMBL/GenBank/DDBJ databases">
        <title>Genomic Encyclopedia of Type Strains, Phase III (KMG-III): the genomes of soil and plant-associated and newly described type strains.</title>
        <authorList>
            <person name="Whitman W."/>
        </authorList>
    </citation>
    <scope>NUCLEOTIDE SEQUENCE [LARGE SCALE GENOMIC DNA]</scope>
    <source>
        <strain evidence="2 3">CGMCC 4.7097</strain>
    </source>
</reference>
<feature type="binding site" evidence="1">
    <location>
        <position position="314"/>
    </location>
    <ligand>
        <name>Zn(2+)</name>
        <dbReference type="ChEBI" id="CHEBI:29105"/>
    </ligand>
</feature>
<dbReference type="RefSeq" id="WP_245950577.1">
    <property type="nucleotide sequence ID" value="NZ_PYAX01000013.1"/>
</dbReference>
<evidence type="ECO:0000256" key="1">
    <source>
        <dbReference type="PIRSR" id="PIRSR607822-1"/>
    </source>
</evidence>
<dbReference type="AlphaFoldDB" id="A0A2P8I206"/>
<feature type="binding site" evidence="1">
    <location>
        <position position="264"/>
    </location>
    <ligand>
        <name>Zn(2+)</name>
        <dbReference type="ChEBI" id="CHEBI:29105"/>
    </ligand>
</feature>
<dbReference type="InterPro" id="IPR033889">
    <property type="entry name" value="LanC"/>
</dbReference>
<dbReference type="PRINTS" id="PR01955">
    <property type="entry name" value="LANCFRANKIA"/>
</dbReference>
<evidence type="ECO:0000313" key="3">
    <source>
        <dbReference type="Proteomes" id="UP000241118"/>
    </source>
</evidence>
<dbReference type="InterPro" id="IPR007822">
    <property type="entry name" value="LANC-like"/>
</dbReference>
<protein>
    <submittedName>
        <fullName evidence="2">Lanthionine synthetase-like protein</fullName>
    </submittedName>
</protein>
<dbReference type="Proteomes" id="UP000241118">
    <property type="component" value="Unassembled WGS sequence"/>
</dbReference>
<organism evidence="2 3">
    <name type="scientific">Saccharothrix carnea</name>
    <dbReference type="NCBI Taxonomy" id="1280637"/>
    <lineage>
        <taxon>Bacteria</taxon>
        <taxon>Bacillati</taxon>
        <taxon>Actinomycetota</taxon>
        <taxon>Actinomycetes</taxon>
        <taxon>Pseudonocardiales</taxon>
        <taxon>Pseudonocardiaceae</taxon>
        <taxon>Saccharothrix</taxon>
    </lineage>
</organism>
<evidence type="ECO:0000313" key="2">
    <source>
        <dbReference type="EMBL" id="PSL52485.1"/>
    </source>
</evidence>
<keyword evidence="1" id="KW-0479">Metal-binding</keyword>
<dbReference type="EMBL" id="PYAX01000013">
    <property type="protein sequence ID" value="PSL52485.1"/>
    <property type="molecule type" value="Genomic_DNA"/>
</dbReference>
<keyword evidence="1" id="KW-0862">Zinc</keyword>
<feature type="binding site" evidence="1">
    <location>
        <position position="313"/>
    </location>
    <ligand>
        <name>Zn(2+)</name>
        <dbReference type="ChEBI" id="CHEBI:29105"/>
    </ligand>
</feature>
<comment type="caution">
    <text evidence="2">The sequence shown here is derived from an EMBL/GenBank/DDBJ whole genome shotgun (WGS) entry which is preliminary data.</text>
</comment>
<proteinExistence type="predicted"/>
<dbReference type="GO" id="GO:0031179">
    <property type="term" value="P:peptide modification"/>
    <property type="evidence" value="ECO:0007669"/>
    <property type="project" value="InterPro"/>
</dbReference>
<dbReference type="SUPFAM" id="SSF158745">
    <property type="entry name" value="LanC-like"/>
    <property type="match status" value="1"/>
</dbReference>
<dbReference type="PRINTS" id="PR01950">
    <property type="entry name" value="LANCSUPER"/>
</dbReference>
<sequence length="390" mass="42495">MIALTDTSLLAAQPRWGQDLSRGAAGIALLHLENGRWDTAQPWLRMMTEQPVTADPAACGLYRGAPAVAFTLHAARWSVGRPIFPTALQTLDEHIRTLTQQRLSVAHDRIDRCELAEVREFDLISGLTGIGAYLLHAHGDTDLLCQVLAYLVRLTEPVVVDGEEMPGWWSGNGPGEHREDRWLGGYGNLGIAHGITGPLALLAITARRGTAVSGQFEAVERICTWLDDLRQGSMDNPWWPGIVSRAEHRDRTVRQRGPQRPSWCYGTPGIARAQQLAALALEDQARQRTAEQALVGCVNDEHQLAQLHDASLCHGWAGLLHAAWRMAADATDDRLAASLPALRTRLQNHLDHHGPPTAPGLLEGITGVLLAGRVGTGPVTRWDACLLLNG</sequence>
<accession>A0A2P8I206</accession>
<keyword evidence="3" id="KW-1185">Reference proteome</keyword>
<dbReference type="CDD" id="cd04793">
    <property type="entry name" value="LanC"/>
    <property type="match status" value="1"/>
</dbReference>